<reference evidence="2" key="1">
    <citation type="journal article" date="2020" name="Nature">
        <title>Giant virus diversity and host interactions through global metagenomics.</title>
        <authorList>
            <person name="Schulz F."/>
            <person name="Roux S."/>
            <person name="Paez-Espino D."/>
            <person name="Jungbluth S."/>
            <person name="Walsh D.A."/>
            <person name="Denef V.J."/>
            <person name="McMahon K.D."/>
            <person name="Konstantinidis K.T."/>
            <person name="Eloe-Fadrosh E.A."/>
            <person name="Kyrpides N.C."/>
            <person name="Woyke T."/>
        </authorList>
    </citation>
    <scope>NUCLEOTIDE SEQUENCE</scope>
    <source>
        <strain evidence="2">GVMAG-M-3300023184-105</strain>
    </source>
</reference>
<dbReference type="EMBL" id="MN739956">
    <property type="protein sequence ID" value="QHT79869.1"/>
    <property type="molecule type" value="Genomic_DNA"/>
</dbReference>
<protein>
    <submittedName>
        <fullName evidence="2">Uncharacterized protein</fullName>
    </submittedName>
</protein>
<organism evidence="2">
    <name type="scientific">viral metagenome</name>
    <dbReference type="NCBI Taxonomy" id="1070528"/>
    <lineage>
        <taxon>unclassified sequences</taxon>
        <taxon>metagenomes</taxon>
        <taxon>organismal metagenomes</taxon>
    </lineage>
</organism>
<accession>A0A6C0HHB3</accession>
<name>A0A6C0HHB3_9ZZZZ</name>
<feature type="coiled-coil region" evidence="1">
    <location>
        <begin position="130"/>
        <end position="185"/>
    </location>
</feature>
<sequence length="344" mass="38890">MNTTTELPYFNSIYIPNLPDDLMLLGKNISNADGLTRLFGYQLPLGRVKRVDIATRPHHSGAHVKCAFVHFEYWFSGSENMRIQLAKHDVGVRLYGPHQYANFYSSTNSSFERFITLKINKAPIEEVPELEADKMNIHQLVDNYKRLETKLAEKDAMLTKLEHLLLESRATVEFLNNENNELNRMYSANREHLVDMEFELIAARCAAGDVGEPNDGGPMTLDELETCYSPSDGPMTLDELEAQSPRDGGPMTLDELETCSSPRDGPMTIDELDTSESKEETQLVRLTPGNVSQYIGYEIMFKSRGKNVVSRIISVSSGLKTIKIDYPDLQNNLEIVSRKIYVVV</sequence>
<keyword evidence="1" id="KW-0175">Coiled coil</keyword>
<dbReference type="AlphaFoldDB" id="A0A6C0HHB3"/>
<proteinExistence type="predicted"/>
<evidence type="ECO:0000313" key="2">
    <source>
        <dbReference type="EMBL" id="QHT79869.1"/>
    </source>
</evidence>
<evidence type="ECO:0000256" key="1">
    <source>
        <dbReference type="SAM" id="Coils"/>
    </source>
</evidence>